<keyword evidence="2" id="KW-1185">Reference proteome</keyword>
<dbReference type="EMBL" id="CP010070">
    <property type="protein sequence ID" value="AIZ57139.1"/>
    <property type="molecule type" value="Genomic_DNA"/>
</dbReference>
<dbReference type="AlphaFoldDB" id="A0A0A7LDK6"/>
<organism evidence="1 2">
    <name type="scientific">Candidatus Methanoplasma termitum</name>
    <dbReference type="NCBI Taxonomy" id="1577791"/>
    <lineage>
        <taxon>Archaea</taxon>
        <taxon>Methanobacteriati</taxon>
        <taxon>Thermoplasmatota</taxon>
        <taxon>Thermoplasmata</taxon>
        <taxon>Methanomassiliicoccales</taxon>
        <taxon>Methanomassiliicoccaceae</taxon>
        <taxon>Candidatus Methanoplasma</taxon>
    </lineage>
</organism>
<gene>
    <name evidence="1" type="ORF">Mpt1_c12770</name>
</gene>
<dbReference type="OrthoDB" id="53206at2157"/>
<dbReference type="RefSeq" id="WP_048113198.1">
    <property type="nucleotide sequence ID" value="NZ_CP010070.1"/>
</dbReference>
<reference evidence="1 2" key="1">
    <citation type="journal article" date="2014" name="Appl. Environ. Microbiol.">
        <title>Comparative Genome Analysis of 'Candidatus Methanoplasma termitum' Indicates a New Mode of Energy Metabolism in the Seventh Order of Methanogens.</title>
        <authorList>
            <person name="Lang K."/>
            <person name="Schuldes J."/>
            <person name="Klingl A."/>
            <person name="Poehlein A."/>
            <person name="Daniel R."/>
            <person name="Brune A."/>
        </authorList>
    </citation>
    <scope>NUCLEOTIDE SEQUENCE [LARGE SCALE GENOMIC DNA]</scope>
    <source>
        <strain evidence="2">Mpt1</strain>
    </source>
</reference>
<dbReference type="HOGENOM" id="CLU_542505_0_0_2"/>
<accession>A0A0A7LDK6</accession>
<dbReference type="KEGG" id="mear:Mpt1_c12770"/>
<dbReference type="STRING" id="1577791.Mpt1_c12770"/>
<dbReference type="GeneID" id="24818938"/>
<proteinExistence type="predicted"/>
<evidence type="ECO:0000313" key="2">
    <source>
        <dbReference type="Proteomes" id="UP000030787"/>
    </source>
</evidence>
<sequence length="501" mass="55333">MAEKKRLRMRGVKQAPKRLESEILERSRKIANDPALLRPMCAGNCRKCLFDRTFKTIDDISRYRGDAETLLKFASKGSDDMAKAYAGTISLSAAGKIPLLATATVGGEKVSFVVRGSVGNDKLIGCQYYDDPKIRLLYYNQFIKREKLHLYSFRDGLVCANFPNMPEDYLYEAFWETPYEFKDDGLDCGHKDALILDIKIKSANEHIRICENCAKEVSTVQYLISQICAVEPLDDIEISILHPYHSAKESGSEKVEGDTLKKYLRGELNDRTLLSTIKREKLGSLKKGGNSTYVIGTENYGSDLDAFVNALSGPPEEKATIKSFLTAVPESVVIRSGKTSEVLVHLWDEHWRDLVVHHTSKSHADRITEKPKNAPSQVLCDTRKTFVSADVVASLPEFKKPGPMTKLADNLAKAAKVGGCGMVNTAFASETMKGSNYRSVSAAFILAADPAAKLPLNLTPDEKSFTDFLVPFAKAVIDANGEKYRDAMNTLLTASSSGESV</sequence>
<dbReference type="Proteomes" id="UP000030787">
    <property type="component" value="Chromosome"/>
</dbReference>
<protein>
    <submittedName>
        <fullName evidence="1">Uncharacterized protein</fullName>
    </submittedName>
</protein>
<name>A0A0A7LDK6_9ARCH</name>
<evidence type="ECO:0000313" key="1">
    <source>
        <dbReference type="EMBL" id="AIZ57139.1"/>
    </source>
</evidence>